<evidence type="ECO:0000256" key="1">
    <source>
        <dbReference type="ARBA" id="ARBA00004328"/>
    </source>
</evidence>
<comment type="subcellular location">
    <subcellularLocation>
        <location evidence="1">Virion</location>
    </subcellularLocation>
</comment>
<organism evidence="5 6">
    <name type="scientific">Bordetella genomosp. 9</name>
    <dbReference type="NCBI Taxonomy" id="1416803"/>
    <lineage>
        <taxon>Bacteria</taxon>
        <taxon>Pseudomonadati</taxon>
        <taxon>Pseudomonadota</taxon>
        <taxon>Betaproteobacteria</taxon>
        <taxon>Burkholderiales</taxon>
        <taxon>Alcaligenaceae</taxon>
        <taxon>Bordetella</taxon>
    </lineage>
</organism>
<keyword evidence="2" id="KW-1188">Viral release from host cell</keyword>
<dbReference type="Pfam" id="PF12236">
    <property type="entry name" value="Head-tail_con"/>
    <property type="match status" value="1"/>
</dbReference>
<evidence type="ECO:0000256" key="3">
    <source>
        <dbReference type="ARBA" id="ARBA00023219"/>
    </source>
</evidence>
<evidence type="ECO:0000313" key="5">
    <source>
        <dbReference type="EMBL" id="OZI23742.1"/>
    </source>
</evidence>
<comment type="caution">
    <text evidence="5">The sequence shown here is derived from an EMBL/GenBank/DDBJ whole genome shotgun (WGS) entry which is preliminary data.</text>
</comment>
<keyword evidence="3" id="KW-0231">Viral genome packaging</keyword>
<proteinExistence type="predicted"/>
<sequence>MAEQTTKVDYRKRWEALNTEFSPWRAMFCDISSVVSPQTGRFLLGDTPATTTTPPRFNRIIDNTALAANGTLGAGLMSGATSPARPWIRLATPDPELMKYQPVKLWCSDVTSRMLNVFRRSNTYQVLHAMYDELGAYGTGAALIMDDFKDVTRLYPMTIGEYRIAKDARGEVVTIYRQLQMTVAALVSEFGYSKCSSSVQSQYDNGTLDAYVGVMHVVEPRSDRDPSKRDARNMAWKSVYFEWAAENGDNYLREGGFKEFPAVVPRWIVKPGDTWGIGPGMMALGDALSLQHEQKRKAQAIDYMTKPPLQAPVTLKGHESDLLPGGVSYVDMANPNAGIRPAFQVQLDPRYLIEDIQDVRQRIRSSFFTDLFLMLSQADNPQMTATEVAERHEEKLTMLGPVLERLHKELLTPLVEVTFQRMITGGLLPPPPPELQGKDLDIEFVSILAQAQRAVSTNATDRFVSNLGAVAQIKPEVLDKFDPDAWVDNYADSLGVDPSLIVGNEQVAIVRQQRAQQQQQMAAAEQAQQMAETANKLGNAPTGANSNALGDILQNFLGYSAPQGA</sequence>
<feature type="coiled-coil region" evidence="4">
    <location>
        <begin position="507"/>
        <end position="534"/>
    </location>
</feature>
<dbReference type="InterPro" id="IPR020991">
    <property type="entry name" value="Connector_podovirus"/>
</dbReference>
<dbReference type="AlphaFoldDB" id="A0A261RGE1"/>
<evidence type="ECO:0000256" key="4">
    <source>
        <dbReference type="SAM" id="Coils"/>
    </source>
</evidence>
<dbReference type="Proteomes" id="UP000216857">
    <property type="component" value="Unassembled WGS sequence"/>
</dbReference>
<accession>A0A261RGE1</accession>
<gene>
    <name evidence="5" type="ORF">CAL26_09945</name>
</gene>
<evidence type="ECO:0000313" key="6">
    <source>
        <dbReference type="Proteomes" id="UP000216857"/>
    </source>
</evidence>
<name>A0A261RGE1_9BORD</name>
<dbReference type="OrthoDB" id="1666403at2"/>
<keyword evidence="4" id="KW-0175">Coiled coil</keyword>
<protein>
    <submittedName>
        <fullName evidence="5">Phage head-tail adapter protein</fullName>
    </submittedName>
</protein>
<dbReference type="RefSeq" id="WP_094846703.1">
    <property type="nucleotide sequence ID" value="NZ_NEVJ01000002.1"/>
</dbReference>
<evidence type="ECO:0000256" key="2">
    <source>
        <dbReference type="ARBA" id="ARBA00022612"/>
    </source>
</evidence>
<keyword evidence="6" id="KW-1185">Reference proteome</keyword>
<reference evidence="5" key="1">
    <citation type="submission" date="2017-05" db="EMBL/GenBank/DDBJ databases">
        <title>Complete and WGS of Bordetella genogroups.</title>
        <authorList>
            <person name="Spilker T."/>
            <person name="Lipuma J."/>
        </authorList>
    </citation>
    <scope>NUCLEOTIDE SEQUENCE</scope>
    <source>
        <strain evidence="5">AU21707</strain>
    </source>
</reference>
<dbReference type="EMBL" id="NEVJ01000002">
    <property type="protein sequence ID" value="OZI23742.1"/>
    <property type="molecule type" value="Genomic_DNA"/>
</dbReference>